<dbReference type="PANTHER" id="PTHR43140">
    <property type="entry name" value="TYPE-1 RESTRICTION ENZYME ECOKI SPECIFICITY PROTEIN"/>
    <property type="match status" value="1"/>
</dbReference>
<reference evidence="6" key="1">
    <citation type="submission" date="2017-06" db="EMBL/GenBank/DDBJ databases">
        <title>Capnocytophaga spp. assemblies.</title>
        <authorList>
            <person name="Gulvik C.A."/>
        </authorList>
    </citation>
    <scope>NUCLEOTIDE SEQUENCE [LARGE SCALE GENOMIC DNA]</scope>
    <source>
        <strain evidence="6">H6253</strain>
    </source>
</reference>
<dbReference type="InterPro" id="IPR051212">
    <property type="entry name" value="Type-I_RE_S_subunit"/>
</dbReference>
<keyword evidence="2" id="KW-0680">Restriction system</keyword>
<feature type="domain" description="Type I restriction modification DNA specificity" evidence="4">
    <location>
        <begin position="121"/>
        <end position="271"/>
    </location>
</feature>
<dbReference type="KEGG" id="clk:CGC53_07830"/>
<organism evidence="5 6">
    <name type="scientific">Capnocytophaga leadbetteri</name>
    <dbReference type="NCBI Taxonomy" id="327575"/>
    <lineage>
        <taxon>Bacteria</taxon>
        <taxon>Pseudomonadati</taxon>
        <taxon>Bacteroidota</taxon>
        <taxon>Flavobacteriia</taxon>
        <taxon>Flavobacteriales</taxon>
        <taxon>Flavobacteriaceae</taxon>
        <taxon>Capnocytophaga</taxon>
    </lineage>
</organism>
<keyword evidence="5" id="KW-0540">Nuclease</keyword>
<sequence length="513" mass="59245">MTADQLRKSILQQAIQGKLVPQDPNDEPASVLLERIREEKARLVEEKKIKKEKNPSVIFRGEDNSYYEKFTLSGEVKCIDEEIPFEIPNGWEWTKISKIAFVTKLAGFEYTEYIARNLSTTGIPLFKGKNIQKGKIIYDFEGYIPEKISDFLERSQIIKKCLLTPYVGTIGNIGVHNKEGKFHLGSNVGKIEFFRPNSNICVLEEFAQIYLQSIYGYQELTKYKKATAQESISIDAIREVYFPLPPLKEQQRIVEKIEELIPHIEHYSKAQAELDLLNKNIKEQLKKSVLQYAIEGKLVPQDETEGTAEVLLEQIQAEKQKLYEENKLKKKDIEHSTIFKGEDNKYYEKIGKNVTEIESDYSFPNSWAVTRLSSICILTDGEKKEGQNICLDAKFLRRKTEGDYLQKGRFVQKGDNIILVDGENSGEVFTIPRNGYMGSTFKKLWVNPVMDLQYVLYFIQFYKDLLRNSKKGAAIPHLNKELFYSLLIGIPPLSEQQRIVNTIQNIFRCIEKN</sequence>
<dbReference type="GO" id="GO:0003677">
    <property type="term" value="F:DNA binding"/>
    <property type="evidence" value="ECO:0007669"/>
    <property type="project" value="UniProtKB-KW"/>
</dbReference>
<dbReference type="Proteomes" id="UP000217276">
    <property type="component" value="Chromosome"/>
</dbReference>
<dbReference type="PANTHER" id="PTHR43140:SF1">
    <property type="entry name" value="TYPE I RESTRICTION ENZYME ECOKI SPECIFICITY SUBUNIT"/>
    <property type="match status" value="1"/>
</dbReference>
<proteinExistence type="inferred from homology"/>
<feature type="domain" description="Type I restriction modification DNA specificity" evidence="4">
    <location>
        <begin position="367"/>
        <end position="511"/>
    </location>
</feature>
<keyword evidence="6" id="KW-1185">Reference proteome</keyword>
<keyword evidence="5" id="KW-0255">Endonuclease</keyword>
<dbReference type="Pfam" id="PF01420">
    <property type="entry name" value="Methylase_S"/>
    <property type="match status" value="2"/>
</dbReference>
<accession>A0A250FD89</accession>
<evidence type="ECO:0000313" key="5">
    <source>
        <dbReference type="EMBL" id="ATA82255.1"/>
    </source>
</evidence>
<dbReference type="GO" id="GO:0009307">
    <property type="term" value="P:DNA restriction-modification system"/>
    <property type="evidence" value="ECO:0007669"/>
    <property type="project" value="UniProtKB-KW"/>
</dbReference>
<comment type="similarity">
    <text evidence="1">Belongs to the type-I restriction system S methylase family.</text>
</comment>
<evidence type="ECO:0000256" key="2">
    <source>
        <dbReference type="ARBA" id="ARBA00022747"/>
    </source>
</evidence>
<evidence type="ECO:0000313" key="6">
    <source>
        <dbReference type="Proteomes" id="UP000217276"/>
    </source>
</evidence>
<keyword evidence="5" id="KW-0378">Hydrolase</keyword>
<dbReference type="REBASE" id="218425">
    <property type="entry name" value="S2.CleH6253ORF7835P"/>
</dbReference>
<dbReference type="InterPro" id="IPR000055">
    <property type="entry name" value="Restrct_endonuc_typeI_TRD"/>
</dbReference>
<dbReference type="Gene3D" id="3.90.220.20">
    <property type="entry name" value="DNA methylase specificity domains"/>
    <property type="match status" value="2"/>
</dbReference>
<dbReference type="RefSeq" id="WP_095914289.1">
    <property type="nucleotide sequence ID" value="NZ_CP022384.1"/>
</dbReference>
<dbReference type="EMBL" id="CP022384">
    <property type="protein sequence ID" value="ATA82255.1"/>
    <property type="molecule type" value="Genomic_DNA"/>
</dbReference>
<gene>
    <name evidence="5" type="ORF">CGC53_07830</name>
</gene>
<keyword evidence="3" id="KW-0238">DNA-binding</keyword>
<evidence type="ECO:0000256" key="1">
    <source>
        <dbReference type="ARBA" id="ARBA00010923"/>
    </source>
</evidence>
<dbReference type="GO" id="GO:0004519">
    <property type="term" value="F:endonuclease activity"/>
    <property type="evidence" value="ECO:0007669"/>
    <property type="project" value="UniProtKB-KW"/>
</dbReference>
<dbReference type="SUPFAM" id="SSF116734">
    <property type="entry name" value="DNA methylase specificity domain"/>
    <property type="match status" value="2"/>
</dbReference>
<evidence type="ECO:0000259" key="4">
    <source>
        <dbReference type="Pfam" id="PF01420"/>
    </source>
</evidence>
<name>A0A250FD89_9FLAO</name>
<evidence type="ECO:0000256" key="3">
    <source>
        <dbReference type="ARBA" id="ARBA00023125"/>
    </source>
</evidence>
<protein>
    <submittedName>
        <fullName evidence="5">Restriction endonuclease subunit S</fullName>
    </submittedName>
</protein>
<dbReference type="AlphaFoldDB" id="A0A250FD89"/>
<dbReference type="InterPro" id="IPR044946">
    <property type="entry name" value="Restrct_endonuc_typeI_TRD_sf"/>
</dbReference>